<dbReference type="GO" id="GO:0046872">
    <property type="term" value="F:metal ion binding"/>
    <property type="evidence" value="ECO:0007669"/>
    <property type="project" value="UniProtKB-KW"/>
</dbReference>
<protein>
    <submittedName>
        <fullName evidence="6">Cytochrome c, mono-and diheme variants</fullName>
    </submittedName>
</protein>
<dbReference type="GO" id="GO:0020037">
    <property type="term" value="F:heme binding"/>
    <property type="evidence" value="ECO:0007669"/>
    <property type="project" value="InterPro"/>
</dbReference>
<dbReference type="SUPFAM" id="SSF46626">
    <property type="entry name" value="Cytochrome c"/>
    <property type="match status" value="1"/>
</dbReference>
<dbReference type="Proteomes" id="UP000192393">
    <property type="component" value="Unassembled WGS sequence"/>
</dbReference>
<dbReference type="STRING" id="1434700.SAMN06296427_110110"/>
<name>A0A1W2CHX9_9FLAO</name>
<dbReference type="PROSITE" id="PS51007">
    <property type="entry name" value="CYTC"/>
    <property type="match status" value="1"/>
</dbReference>
<dbReference type="Gene3D" id="1.10.760.10">
    <property type="entry name" value="Cytochrome c-like domain"/>
    <property type="match status" value="1"/>
</dbReference>
<dbReference type="PANTHER" id="PTHR40394:SF2">
    <property type="entry name" value="QUINOL:CYTOCHROME C OXIDOREDUCTASE MEMBRANE PROTEIN"/>
    <property type="match status" value="1"/>
</dbReference>
<dbReference type="EMBL" id="FWXS01000010">
    <property type="protein sequence ID" value="SMC84829.1"/>
    <property type="molecule type" value="Genomic_DNA"/>
</dbReference>
<evidence type="ECO:0000256" key="1">
    <source>
        <dbReference type="ARBA" id="ARBA00022617"/>
    </source>
</evidence>
<dbReference type="AlphaFoldDB" id="A0A1W2CHX9"/>
<feature type="domain" description="Cytochrome c" evidence="5">
    <location>
        <begin position="118"/>
        <end position="201"/>
    </location>
</feature>
<evidence type="ECO:0000256" key="2">
    <source>
        <dbReference type="ARBA" id="ARBA00022723"/>
    </source>
</evidence>
<dbReference type="Pfam" id="PF13442">
    <property type="entry name" value="Cytochrome_CBB3"/>
    <property type="match status" value="1"/>
</dbReference>
<dbReference type="OrthoDB" id="9796771at2"/>
<evidence type="ECO:0000256" key="3">
    <source>
        <dbReference type="ARBA" id="ARBA00023004"/>
    </source>
</evidence>
<evidence type="ECO:0000313" key="6">
    <source>
        <dbReference type="EMBL" id="SMC84829.1"/>
    </source>
</evidence>
<keyword evidence="1 4" id="KW-0349">Heme</keyword>
<dbReference type="PROSITE" id="PS51257">
    <property type="entry name" value="PROKAR_LIPOPROTEIN"/>
    <property type="match status" value="1"/>
</dbReference>
<gene>
    <name evidence="6" type="ORF">SAMN06296427_110110</name>
</gene>
<dbReference type="RefSeq" id="WP_084018574.1">
    <property type="nucleotide sequence ID" value="NZ_FWXS01000010.1"/>
</dbReference>
<organism evidence="6 7">
    <name type="scientific">Moheibacter sediminis</name>
    <dbReference type="NCBI Taxonomy" id="1434700"/>
    <lineage>
        <taxon>Bacteria</taxon>
        <taxon>Pseudomonadati</taxon>
        <taxon>Bacteroidota</taxon>
        <taxon>Flavobacteriia</taxon>
        <taxon>Flavobacteriales</taxon>
        <taxon>Weeksellaceae</taxon>
        <taxon>Moheibacter</taxon>
    </lineage>
</organism>
<evidence type="ECO:0000256" key="4">
    <source>
        <dbReference type="PROSITE-ProRule" id="PRU00433"/>
    </source>
</evidence>
<evidence type="ECO:0000259" key="5">
    <source>
        <dbReference type="PROSITE" id="PS51007"/>
    </source>
</evidence>
<reference evidence="6 7" key="1">
    <citation type="submission" date="2017-04" db="EMBL/GenBank/DDBJ databases">
        <authorList>
            <person name="Afonso C.L."/>
            <person name="Miller P.J."/>
            <person name="Scott M.A."/>
            <person name="Spackman E."/>
            <person name="Goraichik I."/>
            <person name="Dimitrov K.M."/>
            <person name="Suarez D.L."/>
            <person name="Swayne D.E."/>
        </authorList>
    </citation>
    <scope>NUCLEOTIDE SEQUENCE [LARGE SCALE GENOMIC DNA]</scope>
    <source>
        <strain evidence="6 7">CGMCC 1.12708</strain>
    </source>
</reference>
<dbReference type="GO" id="GO:0009055">
    <property type="term" value="F:electron transfer activity"/>
    <property type="evidence" value="ECO:0007669"/>
    <property type="project" value="InterPro"/>
</dbReference>
<dbReference type="InterPro" id="IPR009056">
    <property type="entry name" value="Cyt_c-like_dom"/>
</dbReference>
<dbReference type="PANTHER" id="PTHR40394">
    <property type="entry name" value="LIPOPROTEIN-RELATED"/>
    <property type="match status" value="1"/>
</dbReference>
<accession>A0A1W2CHX9</accession>
<keyword evidence="3 4" id="KW-0408">Iron</keyword>
<keyword evidence="2 4" id="KW-0479">Metal-binding</keyword>
<keyword evidence="7" id="KW-1185">Reference proteome</keyword>
<sequence length="232" mass="25406">MKRGITYLLLIGAAAIALTSCSDKKRSPSIVFMPDMYYPVAYDPYMEADFEYPEREEKSDIPLFAAHRNMTALWPVDGTVSRTDETAILPWELKNTLDDYNKSKAITASPLDPANRKKDLERGEKLYGQTCSVCHGAAGDGQGSIVQSKAYSGVPTYAERELTVGSVYHVIMYGRNAMGSYASQLTAVDRWRVAEYVMNLRAKNLQAAGAATASAPAAEAPAELSTENTNQQ</sequence>
<evidence type="ECO:0000313" key="7">
    <source>
        <dbReference type="Proteomes" id="UP000192393"/>
    </source>
</evidence>
<proteinExistence type="predicted"/>
<dbReference type="InterPro" id="IPR036909">
    <property type="entry name" value="Cyt_c-like_dom_sf"/>
</dbReference>